<evidence type="ECO:0000313" key="1">
    <source>
        <dbReference type="EMBL" id="KAJ3480524.1"/>
    </source>
</evidence>
<protein>
    <submittedName>
        <fullName evidence="1">Uncharacterized protein</fullName>
    </submittedName>
</protein>
<gene>
    <name evidence="1" type="ORF">NLG97_g8051</name>
</gene>
<reference evidence="1" key="1">
    <citation type="submission" date="2022-07" db="EMBL/GenBank/DDBJ databases">
        <title>Genome Sequence of Lecanicillium saksenae.</title>
        <authorList>
            <person name="Buettner E."/>
        </authorList>
    </citation>
    <scope>NUCLEOTIDE SEQUENCE</scope>
    <source>
        <strain evidence="1">VT-O1</strain>
    </source>
</reference>
<dbReference type="Proteomes" id="UP001148737">
    <property type="component" value="Unassembled WGS sequence"/>
</dbReference>
<proteinExistence type="predicted"/>
<comment type="caution">
    <text evidence="1">The sequence shown here is derived from an EMBL/GenBank/DDBJ whole genome shotgun (WGS) entry which is preliminary data.</text>
</comment>
<accession>A0ACC1QLR4</accession>
<dbReference type="EMBL" id="JANAKD010001340">
    <property type="protein sequence ID" value="KAJ3480524.1"/>
    <property type="molecule type" value="Genomic_DNA"/>
</dbReference>
<keyword evidence="2" id="KW-1185">Reference proteome</keyword>
<evidence type="ECO:0000313" key="2">
    <source>
        <dbReference type="Proteomes" id="UP001148737"/>
    </source>
</evidence>
<organism evidence="1 2">
    <name type="scientific">Lecanicillium saksenae</name>
    <dbReference type="NCBI Taxonomy" id="468837"/>
    <lineage>
        <taxon>Eukaryota</taxon>
        <taxon>Fungi</taxon>
        <taxon>Dikarya</taxon>
        <taxon>Ascomycota</taxon>
        <taxon>Pezizomycotina</taxon>
        <taxon>Sordariomycetes</taxon>
        <taxon>Hypocreomycetidae</taxon>
        <taxon>Hypocreales</taxon>
        <taxon>Cordycipitaceae</taxon>
        <taxon>Lecanicillium</taxon>
    </lineage>
</organism>
<name>A0ACC1QLR4_9HYPO</name>
<sequence>MAFSLFISRDSGLSGTYYSCPNGNDAEPPGLVHAELLPRLLGQVTPVQEPTTHAAFSQIMTNASQSIVVLLLFLIVSHRFAQCTTGTPGMHSHGVEKVVILDRNKVTCAHIKLTLKLAFYATARRHRSFSNTLDGLASRDTLAAHGQRVLEEFARHSQRDKCFPLFSEFIKGLSVCIRFVPSFISLAWAINSTRNFDISWALRETKPEERHRSVDMCGSRYRAKVDIYPPTPDHNNVLFSILCPLCAYYRFFIYNSCFGKDTTKMTGNKYFLWNERFLRHQHPRGPLTLGILLRKVETPRFALNKEKLVSVPDERIDKCIFRGSLFDTSKQKIAHFDASGGVDPIFAHLRAGLVDAATDTVQATLQVTSFDPSPQYVRDALLKCDTTADEIKRMTWRNSPQVYFMVTDLVVTHGTGGEAVTERHHEIVAGANLQLSSPMGSDDLPVPLVSAGAAFGRGKRDERRLELEDGLVLAFGVYKITVSHKFKITMDVHCNGAMMGIGEGGGEEEVQFDVKLERFYVGEIAA</sequence>